<proteinExistence type="predicted"/>
<organism evidence="1 2">
    <name type="scientific">Haliscomenobacter hydrossis (strain ATCC 27775 / DSM 1100 / LMG 10767 / O)</name>
    <dbReference type="NCBI Taxonomy" id="760192"/>
    <lineage>
        <taxon>Bacteria</taxon>
        <taxon>Pseudomonadati</taxon>
        <taxon>Bacteroidota</taxon>
        <taxon>Saprospiria</taxon>
        <taxon>Saprospirales</taxon>
        <taxon>Haliscomenobacteraceae</taxon>
        <taxon>Haliscomenobacter</taxon>
    </lineage>
</organism>
<dbReference type="Proteomes" id="UP000008461">
    <property type="component" value="Chromosome"/>
</dbReference>
<dbReference type="STRING" id="760192.Halhy_1053"/>
<dbReference type="InterPro" id="IPR013783">
    <property type="entry name" value="Ig-like_fold"/>
</dbReference>
<evidence type="ECO:0008006" key="3">
    <source>
        <dbReference type="Google" id="ProtNLM"/>
    </source>
</evidence>
<evidence type="ECO:0000313" key="2">
    <source>
        <dbReference type="Proteomes" id="UP000008461"/>
    </source>
</evidence>
<gene>
    <name evidence="1" type="ordered locus">Halhy_1053</name>
</gene>
<evidence type="ECO:0000313" key="1">
    <source>
        <dbReference type="EMBL" id="AEE48952.1"/>
    </source>
</evidence>
<keyword evidence="2" id="KW-1185">Reference proteome</keyword>
<name>F4KQC6_HALH1</name>
<dbReference type="OrthoDB" id="9554493at2"/>
<dbReference type="Gene3D" id="2.60.40.10">
    <property type="entry name" value="Immunoglobulins"/>
    <property type="match status" value="1"/>
</dbReference>
<sequence length="175" mass="18812">MKSLLVLSFSLMTIICFGQKNKPTGVVINPAVKQLRMPDLIVPNFVQTGASFNGPNSTIQVPVTVTVKNVGQAPAAIFKVGIDYQHPNGQIYPVMFTVSGQSNAYYPFTNSPLAAGAVLTYQGVLVFPDRLRGNTLSAKAIADSCSGDEFMESYCRVNESSETNNSSTAINIVLR</sequence>
<dbReference type="RefSeq" id="WP_013763507.1">
    <property type="nucleotide sequence ID" value="NC_015510.1"/>
</dbReference>
<dbReference type="HOGENOM" id="CLU_1530456_0_0_10"/>
<dbReference type="KEGG" id="hhy:Halhy_1053"/>
<dbReference type="EMBL" id="CP002691">
    <property type="protein sequence ID" value="AEE48952.1"/>
    <property type="molecule type" value="Genomic_DNA"/>
</dbReference>
<protein>
    <recommendedName>
        <fullName evidence="3">CARDB domain-containing protein</fullName>
    </recommendedName>
</protein>
<dbReference type="AlphaFoldDB" id="F4KQC6"/>
<accession>F4KQC6</accession>
<reference key="2">
    <citation type="submission" date="2011-04" db="EMBL/GenBank/DDBJ databases">
        <title>Complete sequence of chromosome of Haliscomenobacter hydrossis DSM 1100.</title>
        <authorList>
            <consortium name="US DOE Joint Genome Institute (JGI-PGF)"/>
            <person name="Lucas S."/>
            <person name="Han J."/>
            <person name="Lapidus A."/>
            <person name="Bruce D."/>
            <person name="Goodwin L."/>
            <person name="Pitluck S."/>
            <person name="Peters L."/>
            <person name="Kyrpides N."/>
            <person name="Mavromatis K."/>
            <person name="Ivanova N."/>
            <person name="Ovchinnikova G."/>
            <person name="Pagani I."/>
            <person name="Daligault H."/>
            <person name="Detter J.C."/>
            <person name="Han C."/>
            <person name="Land M."/>
            <person name="Hauser L."/>
            <person name="Markowitz V."/>
            <person name="Cheng J.-F."/>
            <person name="Hugenholtz P."/>
            <person name="Woyke T."/>
            <person name="Wu D."/>
            <person name="Verbarg S."/>
            <person name="Frueling A."/>
            <person name="Brambilla E."/>
            <person name="Klenk H.-P."/>
            <person name="Eisen J.A."/>
        </authorList>
    </citation>
    <scope>NUCLEOTIDE SEQUENCE</scope>
    <source>
        <strain>DSM 1100</strain>
    </source>
</reference>
<reference evidence="1 2" key="1">
    <citation type="journal article" date="2011" name="Stand. Genomic Sci.">
        <title>Complete genome sequence of Haliscomenobacter hydrossis type strain (O).</title>
        <authorList>
            <consortium name="US DOE Joint Genome Institute (JGI-PGF)"/>
            <person name="Daligault H."/>
            <person name="Lapidus A."/>
            <person name="Zeytun A."/>
            <person name="Nolan M."/>
            <person name="Lucas S."/>
            <person name="Del Rio T.G."/>
            <person name="Tice H."/>
            <person name="Cheng J.F."/>
            <person name="Tapia R."/>
            <person name="Han C."/>
            <person name="Goodwin L."/>
            <person name="Pitluck S."/>
            <person name="Liolios K."/>
            <person name="Pagani I."/>
            <person name="Ivanova N."/>
            <person name="Huntemann M."/>
            <person name="Mavromatis K."/>
            <person name="Mikhailova N."/>
            <person name="Pati A."/>
            <person name="Chen A."/>
            <person name="Palaniappan K."/>
            <person name="Land M."/>
            <person name="Hauser L."/>
            <person name="Brambilla E.M."/>
            <person name="Rohde M."/>
            <person name="Verbarg S."/>
            <person name="Goker M."/>
            <person name="Bristow J."/>
            <person name="Eisen J.A."/>
            <person name="Markowitz V."/>
            <person name="Hugenholtz P."/>
            <person name="Kyrpides N.C."/>
            <person name="Klenk H.P."/>
            <person name="Woyke T."/>
        </authorList>
    </citation>
    <scope>NUCLEOTIDE SEQUENCE [LARGE SCALE GENOMIC DNA]</scope>
    <source>
        <strain evidence="2">ATCC 27775 / DSM 1100 / LMG 10767 / O</strain>
    </source>
</reference>